<feature type="domain" description="GAG-pre-integrase" evidence="1">
    <location>
        <begin position="9"/>
        <end position="58"/>
    </location>
</feature>
<protein>
    <submittedName>
        <fullName evidence="2">Gag_pre-integrs domain-containing protein</fullName>
    </submittedName>
</protein>
<dbReference type="AlphaFoldDB" id="A0A8X6RR71"/>
<dbReference type="Proteomes" id="UP000887159">
    <property type="component" value="Unassembled WGS sequence"/>
</dbReference>
<keyword evidence="3" id="KW-1185">Reference proteome</keyword>
<gene>
    <name evidence="2" type="primary">AVEN_190974_1</name>
    <name evidence="2" type="ORF">TNCV_2841121</name>
</gene>
<evidence type="ECO:0000259" key="1">
    <source>
        <dbReference type="Pfam" id="PF13976"/>
    </source>
</evidence>
<dbReference type="InterPro" id="IPR025724">
    <property type="entry name" value="GAG-pre-integrase_dom"/>
</dbReference>
<evidence type="ECO:0000313" key="2">
    <source>
        <dbReference type="EMBL" id="GFX97552.1"/>
    </source>
</evidence>
<accession>A0A8X6RR71</accession>
<proteinExistence type="predicted"/>
<sequence>MRVLHPGISAEVCVASADQSLQLWHERLCHQNKAHVRDVLRKYQIKSDVKDSKICDGCYGKQCRRPFGTRKQRSTTPGDLINIDVCGPKCSNSL</sequence>
<evidence type="ECO:0000313" key="3">
    <source>
        <dbReference type="Proteomes" id="UP000887159"/>
    </source>
</evidence>
<name>A0A8X6RR71_TRICX</name>
<comment type="caution">
    <text evidence="2">The sequence shown here is derived from an EMBL/GenBank/DDBJ whole genome shotgun (WGS) entry which is preliminary data.</text>
</comment>
<dbReference type="EMBL" id="BMAU01021198">
    <property type="protein sequence ID" value="GFX97552.1"/>
    <property type="molecule type" value="Genomic_DNA"/>
</dbReference>
<dbReference type="Pfam" id="PF13976">
    <property type="entry name" value="gag_pre-integrs"/>
    <property type="match status" value="1"/>
</dbReference>
<reference evidence="2" key="1">
    <citation type="submission" date="2020-08" db="EMBL/GenBank/DDBJ databases">
        <title>Multicomponent nature underlies the extraordinary mechanical properties of spider dragline silk.</title>
        <authorList>
            <person name="Kono N."/>
            <person name="Nakamura H."/>
            <person name="Mori M."/>
            <person name="Yoshida Y."/>
            <person name="Ohtoshi R."/>
            <person name="Malay A.D."/>
            <person name="Moran D.A.P."/>
            <person name="Tomita M."/>
            <person name="Numata K."/>
            <person name="Arakawa K."/>
        </authorList>
    </citation>
    <scope>NUCLEOTIDE SEQUENCE</scope>
</reference>
<organism evidence="2 3">
    <name type="scientific">Trichonephila clavipes</name>
    <name type="common">Golden silk orbweaver</name>
    <name type="synonym">Nephila clavipes</name>
    <dbReference type="NCBI Taxonomy" id="2585209"/>
    <lineage>
        <taxon>Eukaryota</taxon>
        <taxon>Metazoa</taxon>
        <taxon>Ecdysozoa</taxon>
        <taxon>Arthropoda</taxon>
        <taxon>Chelicerata</taxon>
        <taxon>Arachnida</taxon>
        <taxon>Araneae</taxon>
        <taxon>Araneomorphae</taxon>
        <taxon>Entelegynae</taxon>
        <taxon>Araneoidea</taxon>
        <taxon>Nephilidae</taxon>
        <taxon>Trichonephila</taxon>
    </lineage>
</organism>